<evidence type="ECO:0000256" key="6">
    <source>
        <dbReference type="ARBA" id="ARBA00047512"/>
    </source>
</evidence>
<sequence>MRMTLPTLATLLVAGALNLAGSTPAQAHDHHGGLDNRGPLVVGHRGTAGYLPDHTLEGYTLAIELGADFIEPDLVSTKDGYLIARHEPNIIATTDVASRPEFAARKRTRLVDGAAETGFFASDFTLAEIKTLRAKQPIPADRPTQFDGKFQIPTFDEVIELAKRKSAETGRTIGIYPETKHPTYHQSIGLPLEGKLLAALTRAGWNNRHAPVFIQSFEQANLKALSKLTKVRLIQLVDADDVNADGSLAYNAPFDRPYDWTASGKPELLARTFGWFATDAGLDEVATYAYGISPWKRYIVSTVDAGASGPGEASRTLSTPTDLIERAHARGLKVHTWTFRNEQRRLASDYTGNPVNEYLQFYRLGIDGVFSDFADTAVAARTLFKLEQDGYNKCFTGSGLNRAELRACAAGE</sequence>
<dbReference type="EC" id="3.1.4.46" evidence="2"/>
<dbReference type="PANTHER" id="PTHR43620">
    <property type="entry name" value="GLYCEROPHOSPHORYL DIESTER PHOSPHODIESTERASE"/>
    <property type="match status" value="1"/>
</dbReference>
<keyword evidence="4" id="KW-0319">Glycerol metabolism</keyword>
<evidence type="ECO:0000256" key="5">
    <source>
        <dbReference type="ARBA" id="ARBA00022801"/>
    </source>
</evidence>
<evidence type="ECO:0000256" key="4">
    <source>
        <dbReference type="ARBA" id="ARBA00022798"/>
    </source>
</evidence>
<dbReference type="EMBL" id="CP000089">
    <property type="protein sequence ID" value="AAZ44996.1"/>
    <property type="molecule type" value="Genomic_DNA"/>
</dbReference>
<comment type="catalytic activity">
    <reaction evidence="6">
        <text>a sn-glycero-3-phosphodiester + H2O = an alcohol + sn-glycerol 3-phosphate + H(+)</text>
        <dbReference type="Rhea" id="RHEA:12969"/>
        <dbReference type="ChEBI" id="CHEBI:15377"/>
        <dbReference type="ChEBI" id="CHEBI:15378"/>
        <dbReference type="ChEBI" id="CHEBI:30879"/>
        <dbReference type="ChEBI" id="CHEBI:57597"/>
        <dbReference type="ChEBI" id="CHEBI:83408"/>
        <dbReference type="EC" id="3.1.4.46"/>
    </reaction>
</comment>
<evidence type="ECO:0000256" key="2">
    <source>
        <dbReference type="ARBA" id="ARBA00012247"/>
    </source>
</evidence>
<evidence type="ECO:0000259" key="8">
    <source>
        <dbReference type="PROSITE" id="PS51704"/>
    </source>
</evidence>
<protein>
    <recommendedName>
        <fullName evidence="2">glycerophosphodiester phosphodiesterase</fullName>
        <ecNumber evidence="2">3.1.4.46</ecNumber>
    </recommendedName>
</protein>
<dbReference type="Pfam" id="PF03009">
    <property type="entry name" value="GDPD"/>
    <property type="match status" value="1"/>
</dbReference>
<evidence type="ECO:0000313" key="9">
    <source>
        <dbReference type="EMBL" id="AAZ44996.1"/>
    </source>
</evidence>
<name>Q47JI5_DECAR</name>
<feature type="signal peptide" evidence="7">
    <location>
        <begin position="1"/>
        <end position="27"/>
    </location>
</feature>
<dbReference type="PROSITE" id="PS51704">
    <property type="entry name" value="GP_PDE"/>
    <property type="match status" value="1"/>
</dbReference>
<organism evidence="9">
    <name type="scientific">Dechloromonas aromatica (strain RCB)</name>
    <dbReference type="NCBI Taxonomy" id="159087"/>
    <lineage>
        <taxon>Bacteria</taxon>
        <taxon>Pseudomonadati</taxon>
        <taxon>Pseudomonadota</taxon>
        <taxon>Betaproteobacteria</taxon>
        <taxon>Rhodocyclales</taxon>
        <taxon>Azonexaceae</taxon>
        <taxon>Dechloromonas</taxon>
    </lineage>
</organism>
<gene>
    <name evidence="9" type="ordered locus">Daro_0237</name>
</gene>
<dbReference type="InterPro" id="IPR017946">
    <property type="entry name" value="PLC-like_Pdiesterase_TIM-brl"/>
</dbReference>
<keyword evidence="3 7" id="KW-0732">Signal</keyword>
<accession>Q47JI5</accession>
<feature type="chain" id="PRO_5004233644" description="glycerophosphodiester phosphodiesterase" evidence="7">
    <location>
        <begin position="28"/>
        <end position="412"/>
    </location>
</feature>
<dbReference type="InterPro" id="IPR030395">
    <property type="entry name" value="GP_PDE_dom"/>
</dbReference>
<dbReference type="GO" id="GO:0006071">
    <property type="term" value="P:glycerol metabolic process"/>
    <property type="evidence" value="ECO:0007669"/>
    <property type="project" value="UniProtKB-KW"/>
</dbReference>
<keyword evidence="5" id="KW-0378">Hydrolase</keyword>
<feature type="domain" description="GP-PDE" evidence="8">
    <location>
        <begin position="39"/>
        <end position="381"/>
    </location>
</feature>
<evidence type="ECO:0000256" key="7">
    <source>
        <dbReference type="SAM" id="SignalP"/>
    </source>
</evidence>
<dbReference type="KEGG" id="dar:Daro_0237"/>
<dbReference type="PANTHER" id="PTHR43620:SF7">
    <property type="entry name" value="GLYCEROPHOSPHODIESTER PHOSPHODIESTERASE GDPD5-RELATED"/>
    <property type="match status" value="1"/>
</dbReference>
<dbReference type="GO" id="GO:0008889">
    <property type="term" value="F:glycerophosphodiester phosphodiesterase activity"/>
    <property type="evidence" value="ECO:0007669"/>
    <property type="project" value="UniProtKB-EC"/>
</dbReference>
<dbReference type="AlphaFoldDB" id="Q47JI5"/>
<dbReference type="Gene3D" id="3.20.20.190">
    <property type="entry name" value="Phosphatidylinositol (PI) phosphodiesterase"/>
    <property type="match status" value="1"/>
</dbReference>
<dbReference type="eggNOG" id="COG0584">
    <property type="taxonomic scope" value="Bacteria"/>
</dbReference>
<dbReference type="GO" id="GO:0006629">
    <property type="term" value="P:lipid metabolic process"/>
    <property type="evidence" value="ECO:0007669"/>
    <property type="project" value="InterPro"/>
</dbReference>
<proteinExistence type="inferred from homology"/>
<comment type="similarity">
    <text evidence="1">Belongs to the glycerophosphoryl diester phosphodiesterase family.</text>
</comment>
<evidence type="ECO:0000256" key="1">
    <source>
        <dbReference type="ARBA" id="ARBA00007277"/>
    </source>
</evidence>
<dbReference type="HOGENOM" id="CLU_030226_0_1_4"/>
<reference evidence="9" key="1">
    <citation type="submission" date="2005-08" db="EMBL/GenBank/DDBJ databases">
        <title>Complete sequence of Dechloromonas aromatica RCB.</title>
        <authorList>
            <person name="Salinero K.K."/>
            <person name="Copeland A."/>
            <person name="Lucas S."/>
            <person name="Lapidus A."/>
            <person name="Barry K."/>
            <person name="Detter J.C."/>
            <person name="Glavina T."/>
            <person name="Hammon N."/>
            <person name="Israni S."/>
            <person name="Pitluck S."/>
            <person name="Di Bartolo G."/>
            <person name="Trong S."/>
            <person name="Schmutz J."/>
            <person name="Larimer F."/>
            <person name="Land M."/>
            <person name="Ivanova N."/>
            <person name="Richardson P."/>
        </authorList>
    </citation>
    <scope>NUCLEOTIDE SEQUENCE</scope>
    <source>
        <strain evidence="9">RCB</strain>
    </source>
</reference>
<dbReference type="SUPFAM" id="SSF51695">
    <property type="entry name" value="PLC-like phosphodiesterases"/>
    <property type="match status" value="1"/>
</dbReference>
<dbReference type="STRING" id="159087.Daro_0237"/>
<evidence type="ECO:0000256" key="3">
    <source>
        <dbReference type="ARBA" id="ARBA00022729"/>
    </source>
</evidence>
<dbReference type="CDD" id="cd08602">
    <property type="entry name" value="GDPD_ScGlpQ1_like"/>
    <property type="match status" value="1"/>
</dbReference>